<sequence>MAKNRTLKELAAPNLDQQPLCIHYPPLDVNFELKLGLIHLFPSFHGLPDEDPNKYLKEFHIVCCCMKPPSIIEEQIKLWAFPFSLKDKAKEWLDYLPLGTIKTWNDMKTVFLEHYFPASKV</sequence>
<dbReference type="PANTHER" id="PTHR33223:SF3">
    <property type="match status" value="1"/>
</dbReference>
<dbReference type="Pfam" id="PF03732">
    <property type="entry name" value="Retrotrans_gag"/>
    <property type="match status" value="1"/>
</dbReference>
<dbReference type="OMA" id="HTMHDYL"/>
<accession>A0A803PUQ5</accession>
<keyword evidence="3" id="KW-1185">Reference proteome</keyword>
<dbReference type="InterPro" id="IPR005162">
    <property type="entry name" value="Retrotrans_gag_dom"/>
</dbReference>
<evidence type="ECO:0000259" key="1">
    <source>
        <dbReference type="Pfam" id="PF03732"/>
    </source>
</evidence>
<dbReference type="Proteomes" id="UP000596661">
    <property type="component" value="Chromosome 6"/>
</dbReference>
<dbReference type="PANTHER" id="PTHR33223">
    <property type="entry name" value="CCHC-TYPE DOMAIN-CONTAINING PROTEIN"/>
    <property type="match status" value="1"/>
</dbReference>
<name>A0A803PUQ5_CANSA</name>
<protein>
    <recommendedName>
        <fullName evidence="1">Retrotransposon gag domain-containing protein</fullName>
    </recommendedName>
</protein>
<dbReference type="EnsemblPlants" id="evm.model.06.1487">
    <property type="protein sequence ID" value="cds.evm.model.06.1487"/>
    <property type="gene ID" value="evm.TU.06.1487"/>
</dbReference>
<organism evidence="2 3">
    <name type="scientific">Cannabis sativa</name>
    <name type="common">Hemp</name>
    <name type="synonym">Marijuana</name>
    <dbReference type="NCBI Taxonomy" id="3483"/>
    <lineage>
        <taxon>Eukaryota</taxon>
        <taxon>Viridiplantae</taxon>
        <taxon>Streptophyta</taxon>
        <taxon>Embryophyta</taxon>
        <taxon>Tracheophyta</taxon>
        <taxon>Spermatophyta</taxon>
        <taxon>Magnoliopsida</taxon>
        <taxon>eudicotyledons</taxon>
        <taxon>Gunneridae</taxon>
        <taxon>Pentapetalae</taxon>
        <taxon>rosids</taxon>
        <taxon>fabids</taxon>
        <taxon>Rosales</taxon>
        <taxon>Cannabaceae</taxon>
        <taxon>Cannabis</taxon>
    </lineage>
</organism>
<dbReference type="AlphaFoldDB" id="A0A803PUQ5"/>
<evidence type="ECO:0000313" key="2">
    <source>
        <dbReference type="EnsemblPlants" id="cds.evm.model.06.1487"/>
    </source>
</evidence>
<feature type="domain" description="Retrotransposon gag" evidence="1">
    <location>
        <begin position="81"/>
        <end position="119"/>
    </location>
</feature>
<evidence type="ECO:0000313" key="3">
    <source>
        <dbReference type="Proteomes" id="UP000596661"/>
    </source>
</evidence>
<reference evidence="2" key="1">
    <citation type="submission" date="2018-11" db="EMBL/GenBank/DDBJ databases">
        <authorList>
            <person name="Grassa J C."/>
        </authorList>
    </citation>
    <scope>NUCLEOTIDE SEQUENCE [LARGE SCALE GENOMIC DNA]</scope>
</reference>
<reference evidence="2" key="2">
    <citation type="submission" date="2021-03" db="UniProtKB">
        <authorList>
            <consortium name="EnsemblPlants"/>
        </authorList>
    </citation>
    <scope>IDENTIFICATION</scope>
</reference>
<proteinExistence type="predicted"/>
<dbReference type="EMBL" id="UZAU01000613">
    <property type="status" value="NOT_ANNOTATED_CDS"/>
    <property type="molecule type" value="Genomic_DNA"/>
</dbReference>
<dbReference type="Gramene" id="evm.model.06.1487">
    <property type="protein sequence ID" value="cds.evm.model.06.1487"/>
    <property type="gene ID" value="evm.TU.06.1487"/>
</dbReference>